<dbReference type="Proteomes" id="UP001648503">
    <property type="component" value="Unassembled WGS sequence"/>
</dbReference>
<dbReference type="SUPFAM" id="SSF48371">
    <property type="entry name" value="ARM repeat"/>
    <property type="match status" value="1"/>
</dbReference>
<evidence type="ECO:0008006" key="6">
    <source>
        <dbReference type="Google" id="ProtNLM"/>
    </source>
</evidence>
<dbReference type="Pfam" id="PF21039">
    <property type="entry name" value="CEP104_ZnF"/>
    <property type="match status" value="1"/>
</dbReference>
<reference evidence="4 5" key="1">
    <citation type="submission" date="2021-02" db="EMBL/GenBank/DDBJ databases">
        <title>Variation within the Batrachochytrium salamandrivorans European outbreak.</title>
        <authorList>
            <person name="Kelly M."/>
            <person name="Pasmans F."/>
            <person name="Shea T.P."/>
            <person name="Munoz J.F."/>
            <person name="Carranza S."/>
            <person name="Cuomo C.A."/>
            <person name="Martel A."/>
        </authorList>
    </citation>
    <scope>NUCLEOTIDE SEQUENCE [LARGE SCALE GENOMIC DNA]</scope>
    <source>
        <strain evidence="4 5">AMFP18/2</strain>
    </source>
</reference>
<feature type="compositionally biased region" description="Basic and acidic residues" evidence="1">
    <location>
        <begin position="378"/>
        <end position="388"/>
    </location>
</feature>
<accession>A0ABQ8FL43</accession>
<dbReference type="Pfam" id="PF21038">
    <property type="entry name" value="CEP104_N"/>
    <property type="match status" value="1"/>
</dbReference>
<sequence>MKIVKMDFKVLSSSGYDERHPPSELLVDKHTPMAIGWQSERFCLFPQELVLHLTAGVCRIRKIQLLAHHFKIPTRVEVHLATVPQAAAWAGFGPGSLSSVKFQRIGFVSLNDNVANSYRARELKTIHLDAEVNLVKLVLHKCHVNALNLYNQIGLVAINVLGAVSESDASLQSISHYTLDSHRPAYGEISKAVLRGIMDKSLVDSLTPQDQDLSVSVEYDLHISNAISAIQRAKEKAVQEEDYSVARIMKQLRTLFLQGGDEIARLNLKKQETVSAEDFESAERYQFKINGLKNTLRSQMAESGYVIVKGELVRVKNSDEVLLKEKLPSSPTFSKLNHTLQQRESCINDHILPQQNSVSSTQSVNQYFRKRNSTSELDLGRNFDDKNAPQHSTCLHVPPKSPPLPALEKSLLRKRPQSDVLATSISPQISKNFQERDMSGDFHELDEATNAYHGRSNSVQPVFALAVNEFGETLVSLVLGRQFRHREAGLNNLMLEISQLDATGAMAMKFVKAALQLLTETLSDIRERTSILTLSAFNLLIEKATQQNVDPCAIVSVLEEGLFTLLLFRAGDLNARVKKGCLDTIRRCIKAYHTVEQPNGGRASIIPALVNSSAINRPLSVVHHRHIRTRLDVLIEVIQTYGVDDATIRLSSHFNIGLTSKEVIQFTAPFLEHVNNDVRDAAFSVVTILSQLVGNEHVFKNLKGLKEPQLQLVKARMDATRRRKKELNYNDDITDVLEQHAGTLDTDSLNSIQTDKDRKQIKEVEKCLEKQSDSADDTALKYIAFDKRCIFCGDHSSSYTEETLELHYWEACPLLTKCPNCGLITEVTALTRHLLKDCDDAATMRLCSRCNEAVHKKEFKAHTSQKRCTASKPGKCRCPLCHVDFSGPAALRIHLTAGQGCSASNRRPTV</sequence>
<evidence type="ECO:0000256" key="1">
    <source>
        <dbReference type="SAM" id="MobiDB-lite"/>
    </source>
</evidence>
<evidence type="ECO:0000313" key="5">
    <source>
        <dbReference type="Proteomes" id="UP001648503"/>
    </source>
</evidence>
<evidence type="ECO:0000259" key="3">
    <source>
        <dbReference type="Pfam" id="PF21039"/>
    </source>
</evidence>
<dbReference type="PANTHER" id="PTHR13371:SF0">
    <property type="entry name" value="CENTROSOMAL PROTEIN OF 104 KDA"/>
    <property type="match status" value="1"/>
</dbReference>
<dbReference type="InterPro" id="IPR052607">
    <property type="entry name" value="CEP104-like"/>
</dbReference>
<feature type="region of interest" description="Disordered" evidence="1">
    <location>
        <begin position="375"/>
        <end position="406"/>
    </location>
</feature>
<feature type="domain" description="Centrosomal protein CEP104 Zn finger" evidence="3">
    <location>
        <begin position="789"/>
        <end position="886"/>
    </location>
</feature>
<dbReference type="Gene3D" id="1.25.10.10">
    <property type="entry name" value="Leucine-rich Repeat Variant"/>
    <property type="match status" value="1"/>
</dbReference>
<proteinExistence type="predicted"/>
<dbReference type="PANTHER" id="PTHR13371">
    <property type="entry name" value="GLYCINE-, GLUTAMATE-, THIENYLCYCLOHEXYLPIPERIDINE-BINDING PROTEIN"/>
    <property type="match status" value="1"/>
</dbReference>
<comment type="caution">
    <text evidence="4">The sequence shown here is derived from an EMBL/GenBank/DDBJ whole genome shotgun (WGS) entry which is preliminary data.</text>
</comment>
<dbReference type="InterPro" id="IPR048738">
    <property type="entry name" value="CEP104_Znf"/>
</dbReference>
<dbReference type="EMBL" id="JAFCIX010000102">
    <property type="protein sequence ID" value="KAH6598662.1"/>
    <property type="molecule type" value="Genomic_DNA"/>
</dbReference>
<keyword evidence="5" id="KW-1185">Reference proteome</keyword>
<dbReference type="Pfam" id="PF21040">
    <property type="entry name" value="CEP104-like_TOG"/>
    <property type="match status" value="1"/>
</dbReference>
<protein>
    <recommendedName>
        <fullName evidence="6">TOG domain-containing protein</fullName>
    </recommendedName>
</protein>
<dbReference type="InterPro" id="IPR048739">
    <property type="entry name" value="CEP104_N"/>
</dbReference>
<evidence type="ECO:0000313" key="4">
    <source>
        <dbReference type="EMBL" id="KAH6598662.1"/>
    </source>
</evidence>
<organism evidence="4 5">
    <name type="scientific">Batrachochytrium salamandrivorans</name>
    <dbReference type="NCBI Taxonomy" id="1357716"/>
    <lineage>
        <taxon>Eukaryota</taxon>
        <taxon>Fungi</taxon>
        <taxon>Fungi incertae sedis</taxon>
        <taxon>Chytridiomycota</taxon>
        <taxon>Chytridiomycota incertae sedis</taxon>
        <taxon>Chytridiomycetes</taxon>
        <taxon>Rhizophydiales</taxon>
        <taxon>Rhizophydiales incertae sedis</taxon>
        <taxon>Batrachochytrium</taxon>
    </lineage>
</organism>
<evidence type="ECO:0000259" key="2">
    <source>
        <dbReference type="Pfam" id="PF21038"/>
    </source>
</evidence>
<feature type="domain" description="Centrosomal protein CEP104 N-terminal" evidence="2">
    <location>
        <begin position="36"/>
        <end position="162"/>
    </location>
</feature>
<dbReference type="InterPro" id="IPR016024">
    <property type="entry name" value="ARM-type_fold"/>
</dbReference>
<name>A0ABQ8FL43_9FUNG</name>
<dbReference type="InterPro" id="IPR011989">
    <property type="entry name" value="ARM-like"/>
</dbReference>
<gene>
    <name evidence="4" type="ORF">BASA50_003697</name>
</gene>